<sequence>MFCVFCFGRGVFCGSFSPGRMGEVCFGNISLGGDVFQEKGSWSPPEDA</sequence>
<proteinExistence type="predicted"/>
<reference evidence="1" key="1">
    <citation type="submission" date="2009-01" db="EMBL/GenBank/DDBJ databases">
        <title>Complete sequence of Desulfovibrio desulfuricans subsp. desulfuricans str. ATCC 27774.</title>
        <authorList>
            <consortium name="US DOE Joint Genome Institute"/>
            <person name="Lucas S."/>
            <person name="Copeland A."/>
            <person name="Lapidus A."/>
            <person name="Glavina del Rio T."/>
            <person name="Tice H."/>
            <person name="Bruce D."/>
            <person name="Goodwin L."/>
            <person name="Pitluck S."/>
            <person name="Sims D."/>
            <person name="Lu M."/>
            <person name="Kiss H."/>
            <person name="Meineke L."/>
            <person name="Brettin T."/>
            <person name="Detter J.C."/>
            <person name="Han C."/>
            <person name="Larimer F."/>
            <person name="Land M."/>
            <person name="Hauser L."/>
            <person name="Kyrpides N."/>
            <person name="Ovchinnikova G."/>
            <person name="Hazen T.C."/>
        </authorList>
    </citation>
    <scope>NUCLEOTIDE SEQUENCE [LARGE SCALE GENOMIC DNA]</scope>
    <source>
        <strain evidence="1">ATCC 27774</strain>
    </source>
</reference>
<dbReference type="AlphaFoldDB" id="B8IYU5"/>
<name>B8IYU5_DESDA</name>
<dbReference type="HOGENOM" id="CLU_3152012_0_0_7"/>
<organism evidence="1">
    <name type="scientific">Desulfovibrio desulfuricans (strain ATCC 27774 / DSM 6949 / MB)</name>
    <dbReference type="NCBI Taxonomy" id="525146"/>
    <lineage>
        <taxon>Bacteria</taxon>
        <taxon>Pseudomonadati</taxon>
        <taxon>Thermodesulfobacteriota</taxon>
        <taxon>Desulfovibrionia</taxon>
        <taxon>Desulfovibrionales</taxon>
        <taxon>Desulfovibrionaceae</taxon>
        <taxon>Desulfovibrio</taxon>
    </lineage>
</organism>
<dbReference type="KEGG" id="dds:Ddes_0764"/>
<dbReference type="EMBL" id="CP001358">
    <property type="protein sequence ID" value="ACL48672.1"/>
    <property type="molecule type" value="Genomic_DNA"/>
</dbReference>
<accession>B8IYU5</accession>
<gene>
    <name evidence="1" type="ordered locus">Ddes_0764</name>
</gene>
<evidence type="ECO:0000313" key="1">
    <source>
        <dbReference type="EMBL" id="ACL48672.1"/>
    </source>
</evidence>
<protein>
    <submittedName>
        <fullName evidence="1">Uncharacterized protein</fullName>
    </submittedName>
</protein>